<protein>
    <recommendedName>
        <fullName evidence="3">B box-type domain-containing protein</fullName>
    </recommendedName>
</protein>
<dbReference type="OrthoDB" id="6078268at2759"/>
<dbReference type="GO" id="GO:0000209">
    <property type="term" value="P:protein polyubiquitination"/>
    <property type="evidence" value="ECO:0007669"/>
    <property type="project" value="TreeGrafter"/>
</dbReference>
<keyword evidence="5" id="KW-1185">Reference proteome</keyword>
<dbReference type="GO" id="GO:0043161">
    <property type="term" value="P:proteasome-mediated ubiquitin-dependent protein catabolic process"/>
    <property type="evidence" value="ECO:0007669"/>
    <property type="project" value="TreeGrafter"/>
</dbReference>
<dbReference type="InterPro" id="IPR011042">
    <property type="entry name" value="6-blade_b-propeller_TolB-like"/>
</dbReference>
<name>A0A8B6C2F1_MYTGA</name>
<feature type="compositionally biased region" description="Polar residues" evidence="2">
    <location>
        <begin position="1"/>
        <end position="20"/>
    </location>
</feature>
<dbReference type="SUPFAM" id="SSF63829">
    <property type="entry name" value="Calcium-dependent phosphotriesterase"/>
    <property type="match status" value="1"/>
</dbReference>
<dbReference type="Gene3D" id="2.120.10.30">
    <property type="entry name" value="TolB, C-terminal domain"/>
    <property type="match status" value="1"/>
</dbReference>
<feature type="region of interest" description="Disordered" evidence="2">
    <location>
        <begin position="142"/>
        <end position="216"/>
    </location>
</feature>
<dbReference type="AlphaFoldDB" id="A0A8B6C2F1"/>
<comment type="caution">
    <text evidence="4">The sequence shown here is derived from an EMBL/GenBank/DDBJ whole genome shotgun (WGS) entry which is preliminary data.</text>
</comment>
<reference evidence="4" key="1">
    <citation type="submission" date="2018-11" db="EMBL/GenBank/DDBJ databases">
        <authorList>
            <person name="Alioto T."/>
            <person name="Alioto T."/>
        </authorList>
    </citation>
    <scope>NUCLEOTIDE SEQUENCE</scope>
</reference>
<proteinExistence type="predicted"/>
<dbReference type="GO" id="GO:0061630">
    <property type="term" value="F:ubiquitin protein ligase activity"/>
    <property type="evidence" value="ECO:0007669"/>
    <property type="project" value="TreeGrafter"/>
</dbReference>
<dbReference type="InterPro" id="IPR050952">
    <property type="entry name" value="TRIM-NHL_E3_ligases"/>
</dbReference>
<keyword evidence="1" id="KW-0863">Zinc-finger</keyword>
<dbReference type="PROSITE" id="PS50119">
    <property type="entry name" value="ZF_BBOX"/>
    <property type="match status" value="1"/>
</dbReference>
<dbReference type="PANTHER" id="PTHR24104">
    <property type="entry name" value="E3 UBIQUITIN-PROTEIN LIGASE NHLRC1-RELATED"/>
    <property type="match status" value="1"/>
</dbReference>
<evidence type="ECO:0000256" key="1">
    <source>
        <dbReference type="PROSITE-ProRule" id="PRU00024"/>
    </source>
</evidence>
<evidence type="ECO:0000313" key="4">
    <source>
        <dbReference type="EMBL" id="VDH98609.1"/>
    </source>
</evidence>
<dbReference type="CDD" id="cd19757">
    <property type="entry name" value="Bbox1"/>
    <property type="match status" value="1"/>
</dbReference>
<accession>A0A8B6C2F1</accession>
<feature type="domain" description="B box-type" evidence="3">
    <location>
        <begin position="92"/>
        <end position="138"/>
    </location>
</feature>
<keyword evidence="1" id="KW-0862">Zinc</keyword>
<dbReference type="GO" id="GO:0008270">
    <property type="term" value="F:zinc ion binding"/>
    <property type="evidence" value="ECO:0007669"/>
    <property type="project" value="UniProtKB-KW"/>
</dbReference>
<dbReference type="PANTHER" id="PTHR24104:SF25">
    <property type="entry name" value="PROTEIN LIN-41"/>
    <property type="match status" value="1"/>
</dbReference>
<keyword evidence="1" id="KW-0479">Metal-binding</keyword>
<organism evidence="4 5">
    <name type="scientific">Mytilus galloprovincialis</name>
    <name type="common">Mediterranean mussel</name>
    <dbReference type="NCBI Taxonomy" id="29158"/>
    <lineage>
        <taxon>Eukaryota</taxon>
        <taxon>Metazoa</taxon>
        <taxon>Spiralia</taxon>
        <taxon>Lophotrochozoa</taxon>
        <taxon>Mollusca</taxon>
        <taxon>Bivalvia</taxon>
        <taxon>Autobranchia</taxon>
        <taxon>Pteriomorphia</taxon>
        <taxon>Mytilida</taxon>
        <taxon>Mytiloidea</taxon>
        <taxon>Mytilidae</taxon>
        <taxon>Mytilinae</taxon>
        <taxon>Mytilus</taxon>
    </lineage>
</organism>
<evidence type="ECO:0000259" key="3">
    <source>
        <dbReference type="PROSITE" id="PS50119"/>
    </source>
</evidence>
<gene>
    <name evidence="4" type="ORF">MGAL_10B031687</name>
</gene>
<feature type="compositionally biased region" description="Polar residues" evidence="2">
    <location>
        <begin position="142"/>
        <end position="186"/>
    </location>
</feature>
<sequence>MDKNLISHNTIEKNQSSKSPVCTRKSENSRECVPACHCSQTYVNGLPQKLIKCPVCLTNIVVSITQNDLKRAEMERPDIPQLRFSREFVNGNNLSFCNTCNGNEAEVNCIECDQNLCFECARIHLKSTATVRHHITGIVSKLSSGASTPNSPKNKNHLTNGVSEGNISPRLQSLTLGSPTSPNNNRQPERRLPRPSQLAKDNVYQRGNSPRVTNEKTKFDFKTPTVIGWKKNFSLIKKFDVESYVLSICPATGDQCWIAEAMSSGIHKYNSEGEHIKSIDVFNEVRDMTINKATGDIYVSCFTAKVIKVVNQEGEIDIFAQMDMHPAGIGVTSYGDVVVCAVQDFRRRHKREHRNRLLVYSRHGILKKEIERDQNGRIFSYPEYIDININGDMCVSDIENECVTILDEDARVKCVYKGPSKGTLNQAFDPRDLKCDKDGNIIVCDINNNALHLLNVYGEYQRVLISEKDEIYWPDVVGIDHRNHIWVRELWQHSIKVYQNL</sequence>
<feature type="region of interest" description="Disordered" evidence="2">
    <location>
        <begin position="1"/>
        <end position="22"/>
    </location>
</feature>
<dbReference type="Proteomes" id="UP000596742">
    <property type="component" value="Unassembled WGS sequence"/>
</dbReference>
<evidence type="ECO:0000313" key="5">
    <source>
        <dbReference type="Proteomes" id="UP000596742"/>
    </source>
</evidence>
<dbReference type="EMBL" id="UYJE01001028">
    <property type="protein sequence ID" value="VDH98609.1"/>
    <property type="molecule type" value="Genomic_DNA"/>
</dbReference>
<evidence type="ECO:0000256" key="2">
    <source>
        <dbReference type="SAM" id="MobiDB-lite"/>
    </source>
</evidence>
<dbReference type="InterPro" id="IPR000315">
    <property type="entry name" value="Znf_B-box"/>
</dbReference>